<gene>
    <name evidence="3" type="ORF">GCM10014713_67420</name>
</gene>
<dbReference type="InterPro" id="IPR050766">
    <property type="entry name" value="Bact_Lucif_Oxidored"/>
</dbReference>
<reference evidence="3" key="2">
    <citation type="submission" date="2020-09" db="EMBL/GenBank/DDBJ databases">
        <authorList>
            <person name="Sun Q."/>
            <person name="Ohkuma M."/>
        </authorList>
    </citation>
    <scope>NUCLEOTIDE SEQUENCE</scope>
    <source>
        <strain evidence="3">JCM 3172</strain>
    </source>
</reference>
<dbReference type="AlphaFoldDB" id="A0A918HII7"/>
<feature type="domain" description="Luciferase-like" evidence="2">
    <location>
        <begin position="160"/>
        <end position="308"/>
    </location>
</feature>
<dbReference type="SUPFAM" id="SSF51679">
    <property type="entry name" value="Bacterial luciferase-like"/>
    <property type="match status" value="1"/>
</dbReference>
<evidence type="ECO:0000313" key="3">
    <source>
        <dbReference type="EMBL" id="GGT64868.1"/>
    </source>
</evidence>
<dbReference type="InterPro" id="IPR019949">
    <property type="entry name" value="CmoO-like"/>
</dbReference>
<dbReference type="InterPro" id="IPR011251">
    <property type="entry name" value="Luciferase-like_dom"/>
</dbReference>
<dbReference type="PANTHER" id="PTHR30137">
    <property type="entry name" value="LUCIFERASE-LIKE MONOOXYGENASE"/>
    <property type="match status" value="1"/>
</dbReference>
<dbReference type="GO" id="GO:0016705">
    <property type="term" value="F:oxidoreductase activity, acting on paired donors, with incorporation or reduction of molecular oxygen"/>
    <property type="evidence" value="ECO:0007669"/>
    <property type="project" value="InterPro"/>
</dbReference>
<feature type="domain" description="Luciferase-like" evidence="2">
    <location>
        <begin position="35"/>
        <end position="157"/>
    </location>
</feature>
<accession>A0A918HII7</accession>
<organism evidence="3 4">
    <name type="scientific">Streptomyces purpureus</name>
    <dbReference type="NCBI Taxonomy" id="1951"/>
    <lineage>
        <taxon>Bacteria</taxon>
        <taxon>Bacillati</taxon>
        <taxon>Actinomycetota</taxon>
        <taxon>Actinomycetes</taxon>
        <taxon>Kitasatosporales</taxon>
        <taxon>Streptomycetaceae</taxon>
        <taxon>Streptomyces</taxon>
    </lineage>
</organism>
<dbReference type="EMBL" id="BMQQ01000049">
    <property type="protein sequence ID" value="GGT64868.1"/>
    <property type="molecule type" value="Genomic_DNA"/>
</dbReference>
<dbReference type="GO" id="GO:0005829">
    <property type="term" value="C:cytosol"/>
    <property type="evidence" value="ECO:0007669"/>
    <property type="project" value="TreeGrafter"/>
</dbReference>
<keyword evidence="4" id="KW-1185">Reference proteome</keyword>
<dbReference type="Proteomes" id="UP000619486">
    <property type="component" value="Unassembled WGS sequence"/>
</dbReference>
<comment type="caution">
    <text evidence="3">The sequence shown here is derived from an EMBL/GenBank/DDBJ whole genome shotgun (WGS) entry which is preliminary data.</text>
</comment>
<dbReference type="NCBIfam" id="TIGR03558">
    <property type="entry name" value="oxido_grp_1"/>
    <property type="match status" value="1"/>
</dbReference>
<evidence type="ECO:0000256" key="1">
    <source>
        <dbReference type="ARBA" id="ARBA00007789"/>
    </source>
</evidence>
<dbReference type="Gene3D" id="3.20.20.30">
    <property type="entry name" value="Luciferase-like domain"/>
    <property type="match status" value="1"/>
</dbReference>
<comment type="similarity">
    <text evidence="1">To bacterial alkanal monooxygenase alpha and beta chains.</text>
</comment>
<name>A0A918HII7_9ACTN</name>
<reference evidence="3" key="1">
    <citation type="journal article" date="2014" name="Int. J. Syst. Evol. Microbiol.">
        <title>Complete genome sequence of Corynebacterium casei LMG S-19264T (=DSM 44701T), isolated from a smear-ripened cheese.</title>
        <authorList>
            <consortium name="US DOE Joint Genome Institute (JGI-PGF)"/>
            <person name="Walter F."/>
            <person name="Albersmeier A."/>
            <person name="Kalinowski J."/>
            <person name="Ruckert C."/>
        </authorList>
    </citation>
    <scope>NUCLEOTIDE SEQUENCE</scope>
    <source>
        <strain evidence="3">JCM 3172</strain>
    </source>
</reference>
<dbReference type="InterPro" id="IPR036661">
    <property type="entry name" value="Luciferase-like_sf"/>
</dbReference>
<sequence length="355" mass="37226">MSVSGVSDVYGTGEQNQALAKDEGQPLGAGRLRLSVLDQSPIGEGFSAAQALGASVALAQAADELGYTRYWVAEHHHSPGFAGTAPEILAGALLERTRRLRIGTGGVLLPRYEAVKVAEVFQVLASLHPGRVDLGIGRAGGPAAQFPQQVAQVREFLGLDGPGGAAGPDMWLLGAGTRSAQLAGRLGTNFAFAHFLAPAPGVTAMETFRNEQSAVRPGAGGGRAALAVRVVTAESAAEAEDLAQSVLLWRSRKDLGLDLPLPSVRTARSHRWSGHELERAAVNRRSLVFGTPEQVHARLTRLAAEHGVSEVVVNTLTHDPADRLRSYQLLAQVFDLPREGALVPAAPVGGEPVVV</sequence>
<evidence type="ECO:0000259" key="2">
    <source>
        <dbReference type="Pfam" id="PF00296"/>
    </source>
</evidence>
<dbReference type="PANTHER" id="PTHR30137:SF20">
    <property type="entry name" value="N-ACETYL-S-ALKYLCYSTEINE MONOOXYGENASE"/>
    <property type="match status" value="1"/>
</dbReference>
<proteinExistence type="predicted"/>
<protein>
    <recommendedName>
        <fullName evidence="2">Luciferase-like domain-containing protein</fullName>
    </recommendedName>
</protein>
<evidence type="ECO:0000313" key="4">
    <source>
        <dbReference type="Proteomes" id="UP000619486"/>
    </source>
</evidence>
<dbReference type="Pfam" id="PF00296">
    <property type="entry name" value="Bac_luciferase"/>
    <property type="match status" value="2"/>
</dbReference>